<dbReference type="PROSITE" id="PS51257">
    <property type="entry name" value="PROKAR_LIPOPROTEIN"/>
    <property type="match status" value="1"/>
</dbReference>
<protein>
    <submittedName>
        <fullName evidence="1">Uncharacterized protein</fullName>
    </submittedName>
</protein>
<gene>
    <name evidence="1" type="ORF">EYC87_11455</name>
</gene>
<evidence type="ECO:0000313" key="1">
    <source>
        <dbReference type="EMBL" id="MCX2974199.1"/>
    </source>
</evidence>
<evidence type="ECO:0000313" key="2">
    <source>
        <dbReference type="Proteomes" id="UP001143307"/>
    </source>
</evidence>
<reference evidence="1" key="1">
    <citation type="submission" date="2019-02" db="EMBL/GenBank/DDBJ databases">
        <authorList>
            <person name="Li S.-H."/>
        </authorList>
    </citation>
    <scope>NUCLEOTIDE SEQUENCE</scope>
    <source>
        <strain evidence="1">IMCC8485</strain>
    </source>
</reference>
<keyword evidence="2" id="KW-1185">Reference proteome</keyword>
<sequence length="383" mass="42213">MPPLGRRDKIFIATAALLSACLWLLSARAPVLTKSTPVATRLPTDASPPKTTAAPLGSFPIVSSAQSEAVEQTEQSGRDTLQLFKDLNRYGDGTQAITEKNLDLVDPGARHERRRPLSRNPLSPDADWDILLTADRFFITGDDVAEISLELWRNDLPAAANTLSMQAEIRSADGTVLKRQLAVTAAGQGAETSFQPDLFWPDYTGPIRVRVAFGNFGVETREAILDFHFTGSSRVPANFTAVSADYLHSGDLVFDVGIEVKLAGTYRISANIHDRFGQPFGRSQLDTNLEPGSRVASLEFDGLLFHDREVQGPFYLTTLRGERLNPMSMAGSDHLALIEGQYISQDYDLDQFKNTVVRSLRTERMLKLYKEALARGVEFAPPE</sequence>
<proteinExistence type="predicted"/>
<comment type="caution">
    <text evidence="1">The sequence shown here is derived from an EMBL/GenBank/DDBJ whole genome shotgun (WGS) entry which is preliminary data.</text>
</comment>
<accession>A0ABT3SW35</accession>
<dbReference type="Proteomes" id="UP001143307">
    <property type="component" value="Unassembled WGS sequence"/>
</dbReference>
<dbReference type="EMBL" id="SHNP01000004">
    <property type="protein sequence ID" value="MCX2974199.1"/>
    <property type="molecule type" value="Genomic_DNA"/>
</dbReference>
<name>A0ABT3SW35_9GAMM</name>
<dbReference type="RefSeq" id="WP_040541017.1">
    <property type="nucleotide sequence ID" value="NZ_SHNP01000004.1"/>
</dbReference>
<organism evidence="1 2">
    <name type="scientific">Candidatus Seongchinamella marina</name>
    <dbReference type="NCBI Taxonomy" id="2518990"/>
    <lineage>
        <taxon>Bacteria</taxon>
        <taxon>Pseudomonadati</taxon>
        <taxon>Pseudomonadota</taxon>
        <taxon>Gammaproteobacteria</taxon>
        <taxon>Cellvibrionales</taxon>
        <taxon>Halieaceae</taxon>
        <taxon>Seongchinamella</taxon>
    </lineage>
</organism>